<dbReference type="PRINTS" id="PR01366">
    <property type="entry name" value="ROYALJELLY"/>
</dbReference>
<name>A0ABR1AN73_POLSC</name>
<evidence type="ECO:0000313" key="4">
    <source>
        <dbReference type="EMBL" id="KAK6623896.1"/>
    </source>
</evidence>
<gene>
    <name evidence="4" type="ORF">RUM44_010752</name>
</gene>
<comment type="similarity">
    <text evidence="2">Belongs to the major royal jelly protein family.</text>
</comment>
<accession>A0ABR1AN73</accession>
<evidence type="ECO:0000256" key="3">
    <source>
        <dbReference type="ARBA" id="ARBA00022525"/>
    </source>
</evidence>
<dbReference type="EMBL" id="JAWJWF010000046">
    <property type="protein sequence ID" value="KAK6623896.1"/>
    <property type="molecule type" value="Genomic_DNA"/>
</dbReference>
<dbReference type="InterPro" id="IPR017996">
    <property type="entry name" value="MRJP/yellow-related"/>
</dbReference>
<dbReference type="Pfam" id="PF03022">
    <property type="entry name" value="MRJP"/>
    <property type="match status" value="1"/>
</dbReference>
<reference evidence="4 5" key="1">
    <citation type="submission" date="2023-09" db="EMBL/GenBank/DDBJ databases">
        <title>Genomes of two closely related lineages of the louse Polyplax serrata with different host specificities.</title>
        <authorList>
            <person name="Martinu J."/>
            <person name="Tarabai H."/>
            <person name="Stefka J."/>
            <person name="Hypsa V."/>
        </authorList>
    </citation>
    <scope>NUCLEOTIDE SEQUENCE [LARGE SCALE GENOMIC DNA]</scope>
    <source>
        <strain evidence="4">98ZLc_SE</strain>
    </source>
</reference>
<dbReference type="Proteomes" id="UP001359485">
    <property type="component" value="Unassembled WGS sequence"/>
</dbReference>
<dbReference type="PANTHER" id="PTHR10009:SF13">
    <property type="entry name" value="DOPAMINECHROME TAUTOMERASE"/>
    <property type="match status" value="1"/>
</dbReference>
<dbReference type="InterPro" id="IPR011042">
    <property type="entry name" value="6-blade_b-propeller_TolB-like"/>
</dbReference>
<proteinExistence type="inferred from homology"/>
<evidence type="ECO:0000313" key="5">
    <source>
        <dbReference type="Proteomes" id="UP001359485"/>
    </source>
</evidence>
<comment type="subcellular location">
    <subcellularLocation>
        <location evidence="1">Secreted</location>
    </subcellularLocation>
</comment>
<sequence length="378" mass="43536">MQRNLFQIRLCFSEKVWNGRTFVTLPKWKPGIPATLAVIPKTNEISPVLHPYPNWKWHVEGNCNGLTSVFRISIDPCGRLWVLDSGTVDVLNTTTQLCPPQIVVFDLRTDKLLWRHRIPKDQVPESALFTNIIADVRNNKCDEAYAYIADVLRYGVIVYSWKEDRSWRISHNFFYPDPIACRYKLDNITFRWTDGIFGLALSPLNPETNDRMLYFHPMSSYREFSVPTSILRSDSADDNPEEFKVLGEARGMQNRHSSASGMDARGVLFYNLVTQNGVGCWNSNRPYKRSYQGLVGQNSETLSFPNDLKIDHEKRQNLWVLSNKLHKYIYASLNPDEKNFRILTGRVDDLVRGTVCDPEAEPLPETDNRIVDCLNGEL</sequence>
<dbReference type="SUPFAM" id="SSF63829">
    <property type="entry name" value="Calcium-dependent phosphotriesterase"/>
    <property type="match status" value="1"/>
</dbReference>
<protein>
    <submittedName>
        <fullName evidence="4">Uncharacterized protein</fullName>
    </submittedName>
</protein>
<keyword evidence="3" id="KW-0964">Secreted</keyword>
<organism evidence="4 5">
    <name type="scientific">Polyplax serrata</name>
    <name type="common">Common mouse louse</name>
    <dbReference type="NCBI Taxonomy" id="468196"/>
    <lineage>
        <taxon>Eukaryota</taxon>
        <taxon>Metazoa</taxon>
        <taxon>Ecdysozoa</taxon>
        <taxon>Arthropoda</taxon>
        <taxon>Hexapoda</taxon>
        <taxon>Insecta</taxon>
        <taxon>Pterygota</taxon>
        <taxon>Neoptera</taxon>
        <taxon>Paraneoptera</taxon>
        <taxon>Psocodea</taxon>
        <taxon>Troctomorpha</taxon>
        <taxon>Phthiraptera</taxon>
        <taxon>Anoplura</taxon>
        <taxon>Polyplacidae</taxon>
        <taxon>Polyplax</taxon>
    </lineage>
</organism>
<comment type="caution">
    <text evidence="4">The sequence shown here is derived from an EMBL/GenBank/DDBJ whole genome shotgun (WGS) entry which is preliminary data.</text>
</comment>
<dbReference type="Gene3D" id="2.120.10.30">
    <property type="entry name" value="TolB, C-terminal domain"/>
    <property type="match status" value="1"/>
</dbReference>
<keyword evidence="5" id="KW-1185">Reference proteome</keyword>
<dbReference type="PANTHER" id="PTHR10009">
    <property type="entry name" value="PROTEIN YELLOW-RELATED"/>
    <property type="match status" value="1"/>
</dbReference>
<evidence type="ECO:0000256" key="2">
    <source>
        <dbReference type="ARBA" id="ARBA00009127"/>
    </source>
</evidence>
<evidence type="ECO:0000256" key="1">
    <source>
        <dbReference type="ARBA" id="ARBA00004613"/>
    </source>
</evidence>